<feature type="repeat" description="NHL" evidence="2">
    <location>
        <begin position="543"/>
        <end position="573"/>
    </location>
</feature>
<dbReference type="Pfam" id="PF20254">
    <property type="entry name" value="DMFA2_C"/>
    <property type="match status" value="1"/>
</dbReference>
<dbReference type="Gene3D" id="2.120.10.30">
    <property type="entry name" value="TolB, C-terminal domain"/>
    <property type="match status" value="3"/>
</dbReference>
<dbReference type="PANTHER" id="PTHR13833:SF71">
    <property type="entry name" value="NHL DOMAIN-CONTAINING PROTEIN"/>
    <property type="match status" value="1"/>
</dbReference>
<dbReference type="AlphaFoldDB" id="A0A250JA26"/>
<dbReference type="RefSeq" id="WP_095988228.1">
    <property type="nucleotide sequence ID" value="NZ_CP022098.1"/>
</dbReference>
<protein>
    <recommendedName>
        <fullName evidence="4">N,N-dimethylformamidase beta subunit-like C-terminal domain-containing protein</fullName>
    </recommendedName>
</protein>
<feature type="domain" description="N,N-dimethylformamidase beta subunit-like C-terminal" evidence="4">
    <location>
        <begin position="104"/>
        <end position="468"/>
    </location>
</feature>
<organism evidence="5 6">
    <name type="scientific">Cystobacter fuscus</name>
    <dbReference type="NCBI Taxonomy" id="43"/>
    <lineage>
        <taxon>Bacteria</taxon>
        <taxon>Pseudomonadati</taxon>
        <taxon>Myxococcota</taxon>
        <taxon>Myxococcia</taxon>
        <taxon>Myxococcales</taxon>
        <taxon>Cystobacterineae</taxon>
        <taxon>Archangiaceae</taxon>
        <taxon>Cystobacter</taxon>
    </lineage>
</organism>
<dbReference type="SUPFAM" id="SSF101898">
    <property type="entry name" value="NHL repeat"/>
    <property type="match status" value="1"/>
</dbReference>
<sequence>MKRESRYWRRGAGILLVLFFLGGCRDSNPARRPEVNGADGGSDGAGRPPNPIQLENERPGDSSWTSGRSSANGELDVYTSSESLEAGDTLGVKVSSNQELATITAEVFRIGYYAGAGARKVWSGGPWQVHQQPPCPRDPVTSRVECDWQNAFTVPVDASWLSGLYVVKIWRADKFMRLAPFVVRDRRAAEIFFTPNFTTYQAYNTWGGESLYFDGSRTMPRGRAWEVSFNRPYQALEGAGKTFYLDQQLVRFLERHGYDVTYGTQFDFIRFPELLKGMGAFVHGGQDEYWPVQEREQVDAALANGQMSLVYFGGNGSYWRIRVLPDARGNMLRTIVCYKDEPQKDPIPNSTVRFRDPPDARAENNLYGAMYEGWLLFGYPLAVSDASHWLFEGTGLQRGELLPGLVGFEYDKAFTGWPDYPPGASVSLKSPVVSAEGLPSYATAVDRTLPSGRLVFSAGTIWWALGLSDSQPALKDSRVERMTLNVLERALAHRHPPRKLSVAAGLRPTVPAPMGAWARSVEPFAGRAGEAGSGDGLAAEATFQTPSGLAVTREGHVVVADTGDNRIRLIQEGTDRRVLTIAGNGASGYRDGEGSQAMFRMPTAVAVGPAGEVYVADSGNYVIRRLDRDPTGAWQVSTVAGVGFQAGMRDGPARRANFGRPMALAVDEAGNVYVADQDNHRIRMYSATTKEVVTLAGSGASGTSDAARGSDARFAYPSALALGKAGELYVLDAGSQHLRRIQAGPTRSVVTLAGLGSGAPIGFLDGVGSVSSFRAQLGLAVGPQGEVVLADTANFRIRKILPGATAADTQVSTIAGSGRLGTNLGSGDVADIVAPTGLAVDPQGRIYVSDSFNHAIRLITP</sequence>
<dbReference type="Pfam" id="PF01436">
    <property type="entry name" value="NHL"/>
    <property type="match status" value="4"/>
</dbReference>
<dbReference type="PANTHER" id="PTHR13833">
    <property type="match status" value="1"/>
</dbReference>
<dbReference type="InterPro" id="IPR001258">
    <property type="entry name" value="NHL_repeat"/>
</dbReference>
<name>A0A250JA26_9BACT</name>
<evidence type="ECO:0000256" key="2">
    <source>
        <dbReference type="PROSITE-ProRule" id="PRU00504"/>
    </source>
</evidence>
<keyword evidence="1" id="KW-0677">Repeat</keyword>
<evidence type="ECO:0000313" key="6">
    <source>
        <dbReference type="Proteomes" id="UP000217257"/>
    </source>
</evidence>
<evidence type="ECO:0000313" key="5">
    <source>
        <dbReference type="EMBL" id="ATB40347.1"/>
    </source>
</evidence>
<dbReference type="EMBL" id="CP022098">
    <property type="protein sequence ID" value="ATB40347.1"/>
    <property type="molecule type" value="Genomic_DNA"/>
</dbReference>
<evidence type="ECO:0000259" key="4">
    <source>
        <dbReference type="Pfam" id="PF20254"/>
    </source>
</evidence>
<dbReference type="InterPro" id="IPR011042">
    <property type="entry name" value="6-blade_b-propeller_TolB-like"/>
</dbReference>
<gene>
    <name evidence="5" type="ORF">CYFUS_005796</name>
</gene>
<dbReference type="PROSITE" id="PS51125">
    <property type="entry name" value="NHL"/>
    <property type="match status" value="4"/>
</dbReference>
<feature type="repeat" description="NHL" evidence="2">
    <location>
        <begin position="652"/>
        <end position="688"/>
    </location>
</feature>
<dbReference type="KEGG" id="cfus:CYFUS_005796"/>
<dbReference type="InterPro" id="IPR046540">
    <property type="entry name" value="DMFA2_C"/>
</dbReference>
<dbReference type="PROSITE" id="PS51257">
    <property type="entry name" value="PROKAR_LIPOPROTEIN"/>
    <property type="match status" value="1"/>
</dbReference>
<evidence type="ECO:0000256" key="1">
    <source>
        <dbReference type="ARBA" id="ARBA00022737"/>
    </source>
</evidence>
<accession>A0A250JA26</accession>
<feature type="repeat" description="NHL" evidence="2">
    <location>
        <begin position="821"/>
        <end position="861"/>
    </location>
</feature>
<feature type="region of interest" description="Disordered" evidence="3">
    <location>
        <begin position="31"/>
        <end position="73"/>
    </location>
</feature>
<feature type="compositionally biased region" description="Polar residues" evidence="3">
    <location>
        <begin position="62"/>
        <end position="73"/>
    </location>
</feature>
<evidence type="ECO:0000256" key="3">
    <source>
        <dbReference type="SAM" id="MobiDB-lite"/>
    </source>
</evidence>
<feature type="repeat" description="NHL" evidence="2">
    <location>
        <begin position="594"/>
        <end position="629"/>
    </location>
</feature>
<proteinExistence type="predicted"/>
<dbReference type="Proteomes" id="UP000217257">
    <property type="component" value="Chromosome"/>
</dbReference>
<reference evidence="5 6" key="1">
    <citation type="submission" date="2017-06" db="EMBL/GenBank/DDBJ databases">
        <title>Sequencing and comparative analysis of myxobacterial genomes.</title>
        <authorList>
            <person name="Rupp O."/>
            <person name="Goesmann A."/>
            <person name="Sogaard-Andersen L."/>
        </authorList>
    </citation>
    <scope>NUCLEOTIDE SEQUENCE [LARGE SCALE GENOMIC DNA]</scope>
    <source>
        <strain evidence="5 6">DSM 52655</strain>
    </source>
</reference>